<organism evidence="2">
    <name type="scientific">Menopon gallinae</name>
    <name type="common">poultry shaft louse</name>
    <dbReference type="NCBI Taxonomy" id="328185"/>
    <lineage>
        <taxon>Eukaryota</taxon>
        <taxon>Metazoa</taxon>
        <taxon>Ecdysozoa</taxon>
        <taxon>Arthropoda</taxon>
        <taxon>Hexapoda</taxon>
        <taxon>Insecta</taxon>
        <taxon>Pterygota</taxon>
        <taxon>Neoptera</taxon>
        <taxon>Paraneoptera</taxon>
        <taxon>Psocodea</taxon>
        <taxon>Troctomorpha</taxon>
        <taxon>Phthiraptera</taxon>
        <taxon>Amblycera</taxon>
        <taxon>Menoponidae</taxon>
        <taxon>Menopon</taxon>
    </lineage>
</organism>
<evidence type="ECO:0000313" key="2">
    <source>
        <dbReference type="EMBL" id="KAL0267269.1"/>
    </source>
</evidence>
<evidence type="ECO:0000256" key="1">
    <source>
        <dbReference type="SAM" id="Phobius"/>
    </source>
</evidence>
<dbReference type="EMBL" id="JARGDH010000005">
    <property type="protein sequence ID" value="KAL0267269.1"/>
    <property type="molecule type" value="Genomic_DNA"/>
</dbReference>
<keyword evidence="1" id="KW-1133">Transmembrane helix</keyword>
<dbReference type="AlphaFoldDB" id="A0AAW2HBG5"/>
<feature type="transmembrane region" description="Helical" evidence="1">
    <location>
        <begin position="26"/>
        <end position="46"/>
    </location>
</feature>
<name>A0AAW2HBG5_9NEOP</name>
<keyword evidence="1" id="KW-0472">Membrane</keyword>
<protein>
    <submittedName>
        <fullName evidence="2">Uncharacterized protein</fullName>
    </submittedName>
</protein>
<accession>A0AAW2HBG5</accession>
<gene>
    <name evidence="2" type="ORF">PYX00_009589</name>
</gene>
<comment type="caution">
    <text evidence="2">The sequence shown here is derived from an EMBL/GenBank/DDBJ whole genome shotgun (WGS) entry which is preliminary data.</text>
</comment>
<reference evidence="2" key="1">
    <citation type="journal article" date="2024" name="Gigascience">
        <title>Chromosome-level genome of the poultry shaft louse Menopon gallinae provides insight into the host-switching and adaptive evolution of parasitic lice.</title>
        <authorList>
            <person name="Xu Y."/>
            <person name="Ma L."/>
            <person name="Liu S."/>
            <person name="Liang Y."/>
            <person name="Liu Q."/>
            <person name="He Z."/>
            <person name="Tian L."/>
            <person name="Duan Y."/>
            <person name="Cai W."/>
            <person name="Li H."/>
            <person name="Song F."/>
        </authorList>
    </citation>
    <scope>NUCLEOTIDE SEQUENCE</scope>
    <source>
        <strain evidence="2">Cailab_2023a</strain>
    </source>
</reference>
<keyword evidence="1" id="KW-0812">Transmembrane</keyword>
<sequence>MEILQQLRGVWTVGGAGEVKSIRSSILLLLMTMMMIMLLDGEYVYLTRTRYMNSGVENKTCLGEVRLMNFILYLYELGMKAEETHWRSLMMGYCPGPPVLWFFVVVNPRSLEFSDFPLSTETSYTVLYGFGDETTPGLPKRKVVTHCRVGECRRRSRSESAEF</sequence>
<proteinExistence type="predicted"/>